<feature type="chain" id="PRO_5031304514" evidence="3">
    <location>
        <begin position="30"/>
        <end position="327"/>
    </location>
</feature>
<accession>A0A7S0MWE2</accession>
<keyword evidence="2" id="KW-0812">Transmembrane</keyword>
<feature type="signal peptide" evidence="3">
    <location>
        <begin position="1"/>
        <end position="29"/>
    </location>
</feature>
<gene>
    <name evidence="4" type="ORF">POBO1169_LOCUS2761</name>
</gene>
<evidence type="ECO:0000256" key="2">
    <source>
        <dbReference type="SAM" id="Phobius"/>
    </source>
</evidence>
<feature type="region of interest" description="Disordered" evidence="1">
    <location>
        <begin position="273"/>
        <end position="314"/>
    </location>
</feature>
<organism evidence="4">
    <name type="scientific">Pyramimonas obovata</name>
    <dbReference type="NCBI Taxonomy" id="1411642"/>
    <lineage>
        <taxon>Eukaryota</taxon>
        <taxon>Viridiplantae</taxon>
        <taxon>Chlorophyta</taxon>
        <taxon>Pyramimonadophyceae</taxon>
        <taxon>Pyramimonadales</taxon>
        <taxon>Pyramimonadaceae</taxon>
        <taxon>Pyramimonas</taxon>
        <taxon>Pyramimonas incertae sedis</taxon>
    </lineage>
</organism>
<protein>
    <submittedName>
        <fullName evidence="4">Uncharacterized protein</fullName>
    </submittedName>
</protein>
<proteinExistence type="predicted"/>
<evidence type="ECO:0000313" key="4">
    <source>
        <dbReference type="EMBL" id="CAD8653013.1"/>
    </source>
</evidence>
<name>A0A7S0MWE2_9CHLO</name>
<keyword evidence="2" id="KW-1133">Transmembrane helix</keyword>
<feature type="compositionally biased region" description="Basic and acidic residues" evidence="1">
    <location>
        <begin position="296"/>
        <end position="314"/>
    </location>
</feature>
<feature type="transmembrane region" description="Helical" evidence="2">
    <location>
        <begin position="224"/>
        <end position="247"/>
    </location>
</feature>
<dbReference type="EMBL" id="HBFA01005399">
    <property type="protein sequence ID" value="CAD8653013.1"/>
    <property type="molecule type" value="Transcribed_RNA"/>
</dbReference>
<evidence type="ECO:0000256" key="1">
    <source>
        <dbReference type="SAM" id="MobiDB-lite"/>
    </source>
</evidence>
<sequence length="327" mass="35426">MRVRHTMGLTNKSVNAALAIIVVTCIVQADVVVSQTVGSTPADAPPSPSEYYKQRTPQLIAGKLLKGLMTDVEECSKMNGTECEKFLVGEKMTTLNGMPTDVPAVTTIPDDVVKVFSDEGRDSMRTTQYDYKRQALKFFTLSMDCVEADATALDPVANNSEPGQCYTALEDLSADKYVDVLKKQLEAEYSLSFKMNELLKAVEMAGILAPREGGVGRLSDPGGYIVLTVTAVILLVGAVAVGLGYHLGYLEHVKKMLQSSKGGGEKEREQLLGMIPGLPPPKFPARPGIISGAARPAKEKEPASEELRSKLTRLREQRAKELRAHAV</sequence>
<reference evidence="4" key="1">
    <citation type="submission" date="2021-01" db="EMBL/GenBank/DDBJ databases">
        <authorList>
            <person name="Corre E."/>
            <person name="Pelletier E."/>
            <person name="Niang G."/>
            <person name="Scheremetjew M."/>
            <person name="Finn R."/>
            <person name="Kale V."/>
            <person name="Holt S."/>
            <person name="Cochrane G."/>
            <person name="Meng A."/>
            <person name="Brown T."/>
            <person name="Cohen L."/>
        </authorList>
    </citation>
    <scope>NUCLEOTIDE SEQUENCE</scope>
    <source>
        <strain evidence="4">CCMP722</strain>
    </source>
</reference>
<evidence type="ECO:0000256" key="3">
    <source>
        <dbReference type="SAM" id="SignalP"/>
    </source>
</evidence>
<keyword evidence="2" id="KW-0472">Membrane</keyword>
<dbReference type="AlphaFoldDB" id="A0A7S0MWE2"/>
<keyword evidence="3" id="KW-0732">Signal</keyword>